<dbReference type="EMBL" id="LBOG01000003">
    <property type="protein sequence ID" value="KKP30415.1"/>
    <property type="molecule type" value="Genomic_DNA"/>
</dbReference>
<organism evidence="2 3">
    <name type="scientific">Candidatus Nomurabacteria bacterium GW2011_GWF1_31_48</name>
    <dbReference type="NCBI Taxonomy" id="1618767"/>
    <lineage>
        <taxon>Bacteria</taxon>
        <taxon>Candidatus Nomuraibacteriota</taxon>
    </lineage>
</organism>
<dbReference type="Pfam" id="PF18962">
    <property type="entry name" value="Por_Secre_tail"/>
    <property type="match status" value="1"/>
</dbReference>
<gene>
    <name evidence="2" type="ORF">UR19_C0003G0251</name>
</gene>
<accession>A0A0G0AUS1</accession>
<dbReference type="NCBIfam" id="TIGR04183">
    <property type="entry name" value="Por_Secre_tail"/>
    <property type="match status" value="1"/>
</dbReference>
<reference evidence="2 3" key="1">
    <citation type="journal article" date="2015" name="Nature">
        <title>rRNA introns, odd ribosomes, and small enigmatic genomes across a large radiation of phyla.</title>
        <authorList>
            <person name="Brown C.T."/>
            <person name="Hug L.A."/>
            <person name="Thomas B.C."/>
            <person name="Sharon I."/>
            <person name="Castelle C.J."/>
            <person name="Singh A."/>
            <person name="Wilkins M.J."/>
            <person name="Williams K.H."/>
            <person name="Banfield J.F."/>
        </authorList>
    </citation>
    <scope>NUCLEOTIDE SEQUENCE [LARGE SCALE GENOMIC DNA]</scope>
</reference>
<protein>
    <submittedName>
        <fullName evidence="2">Peptidase S8/S53 subtilisin kexin sedolisin</fullName>
    </submittedName>
</protein>
<evidence type="ECO:0000313" key="3">
    <source>
        <dbReference type="Proteomes" id="UP000034934"/>
    </source>
</evidence>
<proteinExistence type="predicted"/>
<dbReference type="AlphaFoldDB" id="A0A0G0AUS1"/>
<comment type="caution">
    <text evidence="2">The sequence shown here is derived from an EMBL/GenBank/DDBJ whole genome shotgun (WGS) entry which is preliminary data.</text>
</comment>
<feature type="domain" description="Secretion system C-terminal sorting" evidence="1">
    <location>
        <begin position="225"/>
        <end position="300"/>
    </location>
</feature>
<dbReference type="Proteomes" id="UP000034934">
    <property type="component" value="Unassembled WGS sequence"/>
</dbReference>
<name>A0A0G0AUS1_9BACT</name>
<evidence type="ECO:0000259" key="1">
    <source>
        <dbReference type="Pfam" id="PF18962"/>
    </source>
</evidence>
<dbReference type="InterPro" id="IPR026444">
    <property type="entry name" value="Secre_tail"/>
</dbReference>
<evidence type="ECO:0000313" key="2">
    <source>
        <dbReference type="EMBL" id="KKP30415.1"/>
    </source>
</evidence>
<sequence>MKKIIIVAIFMLLPISLVPQEPTRLYGVNGWDFAGSLEIPDTENSGMNIQPGPSPSDSVQRFNSYGWTIKRGAGDWVSQNTFAKAKLTQSKYSWPDEILIDINITKITTPGYLGLGLCIGILDTTENGIAGYSYGPIQNISGWQTIKREWIGARGNTVSAIGLAFASYATDSGYVGIELQANNLRFVYNNGDTILVDPFQHIWPSITDVPNEIQIPSEFVLSQNYPNPFNPSTTINYQVPEKNLVTLKVYDILGREIETLVNEEKPIGNYEVNFNASNLPSGAYFYKLQAGSFVETKKMILLK</sequence>
<dbReference type="Gene3D" id="2.60.40.4070">
    <property type="match status" value="1"/>
</dbReference>